<dbReference type="PANTHER" id="PTHR43685:SF2">
    <property type="entry name" value="GLYCOSYLTRANSFERASE 2-LIKE DOMAIN-CONTAINING PROTEIN"/>
    <property type="match status" value="1"/>
</dbReference>
<organism evidence="2 3">
    <name type="scientific">Methanobacterium subterraneum</name>
    <dbReference type="NCBI Taxonomy" id="59277"/>
    <lineage>
        <taxon>Archaea</taxon>
        <taxon>Methanobacteriati</taxon>
        <taxon>Methanobacteriota</taxon>
        <taxon>Methanomada group</taxon>
        <taxon>Methanobacteria</taxon>
        <taxon>Methanobacteriales</taxon>
        <taxon>Methanobacteriaceae</taxon>
        <taxon>Methanobacterium</taxon>
    </lineage>
</organism>
<accession>A0A7K4DM44</accession>
<feature type="domain" description="Glycosyltransferase 2-like" evidence="1">
    <location>
        <begin position="136"/>
        <end position="194"/>
    </location>
</feature>
<protein>
    <submittedName>
        <fullName evidence="2">Glycosyltransferase</fullName>
    </submittedName>
</protein>
<dbReference type="InterPro" id="IPR029044">
    <property type="entry name" value="Nucleotide-diphossugar_trans"/>
</dbReference>
<reference evidence="2 3" key="1">
    <citation type="submission" date="2020-04" db="EMBL/GenBank/DDBJ databases">
        <title>Draft genome of Methanobacterium subterraneum isolated from animal feces.</title>
        <authorList>
            <person name="Ouboter H.T."/>
            <person name="Berger S."/>
            <person name="Gungor E."/>
            <person name="Jetten M.S.M."/>
            <person name="Welte C.U."/>
        </authorList>
    </citation>
    <scope>NUCLEOTIDE SEQUENCE [LARGE SCALE GENOMIC DNA]</scope>
    <source>
        <strain evidence="2">HO_2020</strain>
    </source>
</reference>
<keyword evidence="2" id="KW-0808">Transferase</keyword>
<dbReference type="Proteomes" id="UP000591058">
    <property type="component" value="Unassembled WGS sequence"/>
</dbReference>
<dbReference type="Gene3D" id="3.90.550.10">
    <property type="entry name" value="Spore Coat Polysaccharide Biosynthesis Protein SpsA, Chain A"/>
    <property type="match status" value="1"/>
</dbReference>
<evidence type="ECO:0000313" key="3">
    <source>
        <dbReference type="Proteomes" id="UP000591058"/>
    </source>
</evidence>
<name>A0A7K4DM44_9EURY</name>
<proteinExistence type="predicted"/>
<sequence length="262" mass="31504">MFYLFESRAYIKTRMVWKKLINGYYYQVFDERKKNKDILKKNREKYKRDEKPLISVLIPTYNRAKLLTERTIPSVLGQTYQKFEIIIVGDHCSDNTEELVKNFKDKRIKFYNLPERGNYPKNPRDRWCVAGTFPANKAIELCSGDWIAPLDDDDEFSEDHLETLLKFALENNYEMVYGKVEMEDQWGNWIELGSYPPKWGKISRMAALYNSNLKFFTYDIKSWKYGEPADWNMWRRMKEAGVRMGFLDKVVGKHYKERQRRE</sequence>
<dbReference type="SUPFAM" id="SSF53448">
    <property type="entry name" value="Nucleotide-diphospho-sugar transferases"/>
    <property type="match status" value="1"/>
</dbReference>
<dbReference type="PANTHER" id="PTHR43685">
    <property type="entry name" value="GLYCOSYLTRANSFERASE"/>
    <property type="match status" value="1"/>
</dbReference>
<dbReference type="GO" id="GO:0016740">
    <property type="term" value="F:transferase activity"/>
    <property type="evidence" value="ECO:0007669"/>
    <property type="project" value="UniProtKB-KW"/>
</dbReference>
<comment type="caution">
    <text evidence="2">The sequence shown here is derived from an EMBL/GenBank/DDBJ whole genome shotgun (WGS) entry which is preliminary data.</text>
</comment>
<dbReference type="InterPro" id="IPR001173">
    <property type="entry name" value="Glyco_trans_2-like"/>
</dbReference>
<gene>
    <name evidence="2" type="ORF">HG719_06395</name>
</gene>
<dbReference type="InterPro" id="IPR050834">
    <property type="entry name" value="Glycosyltransf_2"/>
</dbReference>
<evidence type="ECO:0000313" key="2">
    <source>
        <dbReference type="EMBL" id="NMO09460.1"/>
    </source>
</evidence>
<dbReference type="Pfam" id="PF00535">
    <property type="entry name" value="Glycos_transf_2"/>
    <property type="match status" value="2"/>
</dbReference>
<evidence type="ECO:0000259" key="1">
    <source>
        <dbReference type="Pfam" id="PF00535"/>
    </source>
</evidence>
<feature type="domain" description="Glycosyltransferase 2-like" evidence="1">
    <location>
        <begin position="55"/>
        <end position="116"/>
    </location>
</feature>
<dbReference type="EMBL" id="JABBYL010000022">
    <property type="protein sequence ID" value="NMO09460.1"/>
    <property type="molecule type" value="Genomic_DNA"/>
</dbReference>
<dbReference type="AlphaFoldDB" id="A0A7K4DM44"/>
<dbReference type="RefSeq" id="WP_169032737.1">
    <property type="nucleotide sequence ID" value="NZ_JABBYL010000022.1"/>
</dbReference>